<dbReference type="SUPFAM" id="SSF49899">
    <property type="entry name" value="Concanavalin A-like lectins/glucanases"/>
    <property type="match status" value="1"/>
</dbReference>
<dbReference type="Gene3D" id="2.60.120.200">
    <property type="match status" value="1"/>
</dbReference>
<evidence type="ECO:0000313" key="1">
    <source>
        <dbReference type="EMBL" id="GMH54679.1"/>
    </source>
</evidence>
<accession>A0A9W7DSI9</accession>
<dbReference type="EMBL" id="BLQM01000040">
    <property type="protein sequence ID" value="GMH54679.1"/>
    <property type="molecule type" value="Genomic_DNA"/>
</dbReference>
<comment type="caution">
    <text evidence="1">The sequence shown here is derived from an EMBL/GenBank/DDBJ whole genome shotgun (WGS) entry which is preliminary data.</text>
</comment>
<name>A0A9W7DSI9_9STRA</name>
<sequence>MKVYKNGHLAKTKVDGREPNVLTRTHHWLGRSAWAGDEYFNGTIAYVKFWHGVELQQLDVTELYAPHNKPHHFWDFRGCTAGEAVIDSTNGELMATPMNGPACGAHGISLDGNDEYVDIDGWEWDGTTSIEVYVKHDSIT</sequence>
<dbReference type="AlphaFoldDB" id="A0A9W7DSI9"/>
<dbReference type="InterPro" id="IPR013320">
    <property type="entry name" value="ConA-like_dom_sf"/>
</dbReference>
<dbReference type="Proteomes" id="UP001162640">
    <property type="component" value="Unassembled WGS sequence"/>
</dbReference>
<organism evidence="1 2">
    <name type="scientific">Triparma laevis f. inornata</name>
    <dbReference type="NCBI Taxonomy" id="1714386"/>
    <lineage>
        <taxon>Eukaryota</taxon>
        <taxon>Sar</taxon>
        <taxon>Stramenopiles</taxon>
        <taxon>Ochrophyta</taxon>
        <taxon>Bolidophyceae</taxon>
        <taxon>Parmales</taxon>
        <taxon>Triparmaceae</taxon>
        <taxon>Triparma</taxon>
    </lineage>
</organism>
<reference evidence="2" key="1">
    <citation type="journal article" date="2023" name="Commun. Biol.">
        <title>Genome analysis of Parmales, the sister group of diatoms, reveals the evolutionary specialization of diatoms from phago-mixotrophs to photoautotrophs.</title>
        <authorList>
            <person name="Ban H."/>
            <person name="Sato S."/>
            <person name="Yoshikawa S."/>
            <person name="Yamada K."/>
            <person name="Nakamura Y."/>
            <person name="Ichinomiya M."/>
            <person name="Sato N."/>
            <person name="Blanc-Mathieu R."/>
            <person name="Endo H."/>
            <person name="Kuwata A."/>
            <person name="Ogata H."/>
        </authorList>
    </citation>
    <scope>NUCLEOTIDE SEQUENCE [LARGE SCALE GENOMIC DNA]</scope>
</reference>
<gene>
    <name evidence="1" type="ORF">TL16_g01722</name>
</gene>
<protein>
    <submittedName>
        <fullName evidence="1">Uncharacterized protein</fullName>
    </submittedName>
</protein>
<proteinExistence type="predicted"/>
<evidence type="ECO:0000313" key="2">
    <source>
        <dbReference type="Proteomes" id="UP001162640"/>
    </source>
</evidence>